<dbReference type="PANTHER" id="PTHR10937:SF0">
    <property type="entry name" value="GLUTAMINE--FRUCTOSE-6-PHOSPHATE TRANSAMINASE (ISOMERIZING)"/>
    <property type="match status" value="1"/>
</dbReference>
<dbReference type="EC" id="2.6.1.16" evidence="3 10"/>
<keyword evidence="7 10" id="KW-0808">Transferase</keyword>
<keyword evidence="9" id="KW-0315">Glutamine amidotransferase</keyword>
<evidence type="ECO:0000256" key="10">
    <source>
        <dbReference type="HAMAP-Rule" id="MF_00164"/>
    </source>
</evidence>
<reference evidence="13 14" key="1">
    <citation type="submission" date="2019-08" db="EMBL/GenBank/DDBJ databases">
        <title>In-depth cultivation of the pig gut microbiome towards novel bacterial diversity and tailored functional studies.</title>
        <authorList>
            <person name="Wylensek D."/>
            <person name="Hitch T.C.A."/>
            <person name="Clavel T."/>
        </authorList>
    </citation>
    <scope>NUCLEOTIDE SEQUENCE [LARGE SCALE GENOMIC DNA]</scope>
    <source>
        <strain evidence="13 14">Oil+RF-744-GAM-WT-6</strain>
    </source>
</reference>
<evidence type="ECO:0000256" key="8">
    <source>
        <dbReference type="ARBA" id="ARBA00022737"/>
    </source>
</evidence>
<dbReference type="InterPro" id="IPR005855">
    <property type="entry name" value="GFAT"/>
</dbReference>
<dbReference type="InterPro" id="IPR046348">
    <property type="entry name" value="SIS_dom_sf"/>
</dbReference>
<comment type="catalytic activity">
    <reaction evidence="1 10">
        <text>D-fructose 6-phosphate + L-glutamine = D-glucosamine 6-phosphate + L-glutamate</text>
        <dbReference type="Rhea" id="RHEA:13237"/>
        <dbReference type="ChEBI" id="CHEBI:29985"/>
        <dbReference type="ChEBI" id="CHEBI:58359"/>
        <dbReference type="ChEBI" id="CHEBI:58725"/>
        <dbReference type="ChEBI" id="CHEBI:61527"/>
        <dbReference type="EC" id="2.6.1.16"/>
    </reaction>
</comment>
<evidence type="ECO:0000256" key="5">
    <source>
        <dbReference type="ARBA" id="ARBA00022490"/>
    </source>
</evidence>
<dbReference type="SUPFAM" id="SSF53697">
    <property type="entry name" value="SIS domain"/>
    <property type="match status" value="1"/>
</dbReference>
<feature type="initiator methionine" description="Removed" evidence="10">
    <location>
        <position position="1"/>
    </location>
</feature>
<gene>
    <name evidence="10 13" type="primary">glmS</name>
    <name evidence="13" type="ORF">FYJ51_12550</name>
</gene>
<dbReference type="GO" id="GO:0005975">
    <property type="term" value="P:carbohydrate metabolic process"/>
    <property type="evidence" value="ECO:0007669"/>
    <property type="project" value="UniProtKB-UniRule"/>
</dbReference>
<accession>A0A7X2NV44</accession>
<evidence type="ECO:0000256" key="1">
    <source>
        <dbReference type="ARBA" id="ARBA00001031"/>
    </source>
</evidence>
<comment type="subcellular location">
    <subcellularLocation>
        <location evidence="2 10">Cytoplasm</location>
    </subcellularLocation>
</comment>
<keyword evidence="14" id="KW-1185">Reference proteome</keyword>
<feature type="active site" description="Nucleophile; for GATase activity" evidence="10">
    <location>
        <position position="2"/>
    </location>
</feature>
<name>A0A7X2NV44_9FIRM</name>
<dbReference type="InterPro" id="IPR029055">
    <property type="entry name" value="Ntn_hydrolases_N"/>
</dbReference>
<dbReference type="InterPro" id="IPR047084">
    <property type="entry name" value="GFAT_N"/>
</dbReference>
<dbReference type="RefSeq" id="WP_154505934.1">
    <property type="nucleotide sequence ID" value="NZ_VUMN01000046.1"/>
</dbReference>
<dbReference type="Proteomes" id="UP000461880">
    <property type="component" value="Unassembled WGS sequence"/>
</dbReference>
<dbReference type="Pfam" id="PF13522">
    <property type="entry name" value="GATase_6"/>
    <property type="match status" value="1"/>
</dbReference>
<feature type="domain" description="SIS" evidence="12">
    <location>
        <begin position="457"/>
        <end position="596"/>
    </location>
</feature>
<dbReference type="Gene3D" id="3.60.20.10">
    <property type="entry name" value="Glutamine Phosphoribosylpyrophosphate, subunit 1, domain 1"/>
    <property type="match status" value="1"/>
</dbReference>
<dbReference type="EMBL" id="VUMN01000046">
    <property type="protein sequence ID" value="MSS59723.1"/>
    <property type="molecule type" value="Genomic_DNA"/>
</dbReference>
<dbReference type="GO" id="GO:0006487">
    <property type="term" value="P:protein N-linked glycosylation"/>
    <property type="evidence" value="ECO:0007669"/>
    <property type="project" value="TreeGrafter"/>
</dbReference>
<dbReference type="PANTHER" id="PTHR10937">
    <property type="entry name" value="GLUCOSAMINE--FRUCTOSE-6-PHOSPHATE AMINOTRANSFERASE, ISOMERIZING"/>
    <property type="match status" value="1"/>
</dbReference>
<dbReference type="Gene3D" id="3.40.50.10490">
    <property type="entry name" value="Glucose-6-phosphate isomerase like protein, domain 1"/>
    <property type="match status" value="2"/>
</dbReference>
<proteinExistence type="inferred from homology"/>
<dbReference type="GO" id="GO:0097367">
    <property type="term" value="F:carbohydrate derivative binding"/>
    <property type="evidence" value="ECO:0007669"/>
    <property type="project" value="InterPro"/>
</dbReference>
<evidence type="ECO:0000256" key="3">
    <source>
        <dbReference type="ARBA" id="ARBA00012916"/>
    </source>
</evidence>
<evidence type="ECO:0000256" key="2">
    <source>
        <dbReference type="ARBA" id="ARBA00004496"/>
    </source>
</evidence>
<feature type="active site" description="For Fru-6P isomerization activity" evidence="10">
    <location>
        <position position="601"/>
    </location>
</feature>
<evidence type="ECO:0000259" key="11">
    <source>
        <dbReference type="PROSITE" id="PS51278"/>
    </source>
</evidence>
<evidence type="ECO:0000256" key="7">
    <source>
        <dbReference type="ARBA" id="ARBA00022679"/>
    </source>
</evidence>
<feature type="domain" description="SIS" evidence="12">
    <location>
        <begin position="286"/>
        <end position="425"/>
    </location>
</feature>
<comment type="caution">
    <text evidence="13">The sequence shown here is derived from an EMBL/GenBank/DDBJ whole genome shotgun (WGS) entry which is preliminary data.</text>
</comment>
<evidence type="ECO:0000256" key="6">
    <source>
        <dbReference type="ARBA" id="ARBA00022576"/>
    </source>
</evidence>
<dbReference type="InterPro" id="IPR001347">
    <property type="entry name" value="SIS_dom"/>
</dbReference>
<dbReference type="GO" id="GO:0004360">
    <property type="term" value="F:glutamine-fructose-6-phosphate transaminase (isomerizing) activity"/>
    <property type="evidence" value="ECO:0007669"/>
    <property type="project" value="UniProtKB-UniRule"/>
</dbReference>
<comment type="subunit">
    <text evidence="10">Homodimer.</text>
</comment>
<dbReference type="GO" id="GO:0005829">
    <property type="term" value="C:cytosol"/>
    <property type="evidence" value="ECO:0007669"/>
    <property type="project" value="TreeGrafter"/>
</dbReference>
<dbReference type="FunFam" id="3.40.50.10490:FF:000001">
    <property type="entry name" value="Glutamine--fructose-6-phosphate aminotransferase [isomerizing]"/>
    <property type="match status" value="1"/>
</dbReference>
<dbReference type="NCBIfam" id="TIGR01135">
    <property type="entry name" value="glmS"/>
    <property type="match status" value="1"/>
</dbReference>
<dbReference type="CDD" id="cd05009">
    <property type="entry name" value="SIS_GlmS_GlmD_2"/>
    <property type="match status" value="1"/>
</dbReference>
<dbReference type="InterPro" id="IPR035490">
    <property type="entry name" value="GlmS/FrlB_SIS"/>
</dbReference>
<keyword evidence="8" id="KW-0677">Repeat</keyword>
<dbReference type="GO" id="GO:0006002">
    <property type="term" value="P:fructose 6-phosphate metabolic process"/>
    <property type="evidence" value="ECO:0007669"/>
    <property type="project" value="TreeGrafter"/>
</dbReference>
<dbReference type="HAMAP" id="MF_00164">
    <property type="entry name" value="GlmS"/>
    <property type="match status" value="1"/>
</dbReference>
<evidence type="ECO:0000256" key="4">
    <source>
        <dbReference type="ARBA" id="ARBA00016090"/>
    </source>
</evidence>
<dbReference type="AlphaFoldDB" id="A0A7X2NV44"/>
<dbReference type="InterPro" id="IPR017932">
    <property type="entry name" value="GATase_2_dom"/>
</dbReference>
<dbReference type="NCBIfam" id="NF001484">
    <property type="entry name" value="PRK00331.1"/>
    <property type="match status" value="1"/>
</dbReference>
<dbReference type="GO" id="GO:0006047">
    <property type="term" value="P:UDP-N-acetylglucosamine metabolic process"/>
    <property type="evidence" value="ECO:0007669"/>
    <property type="project" value="TreeGrafter"/>
</dbReference>
<comment type="function">
    <text evidence="10">Catalyzes the first step in hexosamine metabolism, converting fructose-6P into glucosamine-6P using glutamine as a nitrogen source.</text>
</comment>
<dbReference type="CDD" id="cd00714">
    <property type="entry name" value="GFAT"/>
    <property type="match status" value="1"/>
</dbReference>
<feature type="domain" description="Glutamine amidotransferase type-2" evidence="11">
    <location>
        <begin position="2"/>
        <end position="219"/>
    </location>
</feature>
<organism evidence="13 14">
    <name type="scientific">Stecheria intestinalis</name>
    <dbReference type="NCBI Taxonomy" id="2606630"/>
    <lineage>
        <taxon>Bacteria</taxon>
        <taxon>Bacillati</taxon>
        <taxon>Bacillota</taxon>
        <taxon>Erysipelotrichia</taxon>
        <taxon>Erysipelotrichales</taxon>
        <taxon>Erysipelotrichaceae</taxon>
        <taxon>Stecheria</taxon>
    </lineage>
</organism>
<dbReference type="PROSITE" id="PS51464">
    <property type="entry name" value="SIS"/>
    <property type="match status" value="2"/>
</dbReference>
<evidence type="ECO:0000313" key="14">
    <source>
        <dbReference type="Proteomes" id="UP000461880"/>
    </source>
</evidence>
<evidence type="ECO:0000256" key="9">
    <source>
        <dbReference type="ARBA" id="ARBA00022962"/>
    </source>
</evidence>
<dbReference type="PROSITE" id="PS51278">
    <property type="entry name" value="GATASE_TYPE_2"/>
    <property type="match status" value="1"/>
</dbReference>
<dbReference type="SUPFAM" id="SSF56235">
    <property type="entry name" value="N-terminal nucleophile aminohydrolases (Ntn hydrolases)"/>
    <property type="match status" value="1"/>
</dbReference>
<dbReference type="Pfam" id="PF01380">
    <property type="entry name" value="SIS"/>
    <property type="match status" value="2"/>
</dbReference>
<dbReference type="CDD" id="cd05008">
    <property type="entry name" value="SIS_GlmS_GlmD_1"/>
    <property type="match status" value="1"/>
</dbReference>
<evidence type="ECO:0000313" key="13">
    <source>
        <dbReference type="EMBL" id="MSS59723.1"/>
    </source>
</evidence>
<keyword evidence="6 10" id="KW-0032">Aminotransferase</keyword>
<keyword evidence="5 10" id="KW-0963">Cytoplasm</keyword>
<evidence type="ECO:0000259" key="12">
    <source>
        <dbReference type="PROSITE" id="PS51464"/>
    </source>
</evidence>
<dbReference type="FunFam" id="3.60.20.10:FF:000006">
    <property type="entry name" value="Glutamine--fructose-6-phosphate aminotransferase [isomerizing]"/>
    <property type="match status" value="1"/>
</dbReference>
<dbReference type="InterPro" id="IPR035466">
    <property type="entry name" value="GlmS/AgaS_SIS"/>
</dbReference>
<protein>
    <recommendedName>
        <fullName evidence="4 10">Glutamine--fructose-6-phosphate aminotransferase [isomerizing]</fullName>
        <ecNumber evidence="3 10">2.6.1.16</ecNumber>
    </recommendedName>
    <alternativeName>
        <fullName evidence="10">D-fructose-6-phosphate amidotransferase</fullName>
    </alternativeName>
    <alternativeName>
        <fullName evidence="10">GFAT</fullName>
    </alternativeName>
    <alternativeName>
        <fullName evidence="10">Glucosamine-6-phosphate synthase</fullName>
    </alternativeName>
    <alternativeName>
        <fullName evidence="10">Hexosephosphate aminotransferase</fullName>
    </alternativeName>
    <alternativeName>
        <fullName evidence="10">L-glutamine--D-fructose-6-phosphate amidotransferase</fullName>
    </alternativeName>
</protein>
<sequence>MCGITGFTGRSEALPFLLQGLRKLEYRGYDSAGITLVRENSLRTWKTKGRLAELEKIVAHEKCSETTGIGHTRWATHGVPSNLNAHPHANADNTISLVHNGIVENYSALREELVKKGYRFQSETDSEVIVLLLDEYYKESHDLLSALKKTLKRLNGSWALCVVSVFEPDTIYVAKKESPMVLGKTAESTFCASDAPALLEYTKDILPLNDGDMAILKPGSLELFDENGRRKEPHFIRFPYDIQSAQMGGYDSFLLKEIHEQPNAIRETLRGKLKARRISLPEVEGLDADWQSISRLVWIGCGTAYHACLYADHLAKQMTGLSSSAIPASEFRYSNPRVGKDTLCIFVSQSGETADTMAALKLAKAKGCITIGIVNVLGSSIARLAHTVVYTCAGPEISVASTKAYTTQLVLLYVLVLKLAELTGSPVKGITKKIENLKNLPDAVEQTMKYQDTMRDLAGLLKDQRDAYFIGRQLDYASALEGALKLKEISYVHADAYYAGELKHGPIALIEKHTVVMALATQPEVAMKTISNIEETIARGAEVILVTGKDYEGEQFSHVIRIPEVSSDLAPVLTAVILQLFAYFTAKEKGCDIDKPRNLAKSVTVE</sequence>